<dbReference type="GO" id="GO:0005737">
    <property type="term" value="C:cytoplasm"/>
    <property type="evidence" value="ECO:0007669"/>
    <property type="project" value="UniProtKB-SubCell"/>
</dbReference>
<evidence type="ECO:0000256" key="12">
    <source>
        <dbReference type="ARBA" id="ARBA00045850"/>
    </source>
</evidence>
<evidence type="ECO:0000256" key="2">
    <source>
        <dbReference type="ARBA" id="ARBA00004123"/>
    </source>
</evidence>
<dbReference type="EMBL" id="BTRK01000002">
    <property type="protein sequence ID" value="GMR37395.1"/>
    <property type="molecule type" value="Genomic_DNA"/>
</dbReference>
<evidence type="ECO:0000313" key="15">
    <source>
        <dbReference type="EMBL" id="GMR37426.1"/>
    </source>
</evidence>
<gene>
    <name evidence="14" type="ORF">PMAYCL1PPCAC_07590</name>
    <name evidence="15" type="ORF">PMAYCL1PPCAC_07621</name>
    <name evidence="16" type="ORF">PMAYCL1PPCAC_08130</name>
    <name evidence="17" type="ORF">PMAYCL1PPCAC_09928</name>
    <name evidence="18" type="ORF">PMAYCL1PPCAC_24860</name>
</gene>
<evidence type="ECO:0000259" key="13">
    <source>
        <dbReference type="Pfam" id="PF13359"/>
    </source>
</evidence>
<dbReference type="EMBL" id="BTRK01000002">
    <property type="protein sequence ID" value="GMR37935.1"/>
    <property type="molecule type" value="Genomic_DNA"/>
</dbReference>
<evidence type="ECO:0000256" key="4">
    <source>
        <dbReference type="ARBA" id="ARBA00006958"/>
    </source>
</evidence>
<dbReference type="Proteomes" id="UP001328107">
    <property type="component" value="Unassembled WGS sequence"/>
</dbReference>
<dbReference type="EMBL" id="BTRK01000003">
    <property type="protein sequence ID" value="GMR39733.1"/>
    <property type="molecule type" value="Genomic_DNA"/>
</dbReference>
<dbReference type="GO" id="GO:0005634">
    <property type="term" value="C:nucleus"/>
    <property type="evidence" value="ECO:0007669"/>
    <property type="project" value="UniProtKB-SubCell"/>
</dbReference>
<comment type="caution">
    <text evidence="15">The sequence shown here is derived from an EMBL/GenBank/DDBJ whole genome shotgun (WGS) entry which is preliminary data.</text>
</comment>
<evidence type="ECO:0000256" key="1">
    <source>
        <dbReference type="ARBA" id="ARBA00001968"/>
    </source>
</evidence>
<evidence type="ECO:0000256" key="8">
    <source>
        <dbReference type="ARBA" id="ARBA00022723"/>
    </source>
</evidence>
<evidence type="ECO:0000256" key="3">
    <source>
        <dbReference type="ARBA" id="ARBA00004496"/>
    </source>
</evidence>
<dbReference type="GO" id="GO:0004518">
    <property type="term" value="F:nuclease activity"/>
    <property type="evidence" value="ECO:0007669"/>
    <property type="project" value="UniProtKB-KW"/>
</dbReference>
<keyword evidence="10" id="KW-0539">Nucleus</keyword>
<accession>A0AAN4ZB64</accession>
<dbReference type="InterPro" id="IPR045249">
    <property type="entry name" value="HARBI1-like"/>
</dbReference>
<dbReference type="GO" id="GO:0046872">
    <property type="term" value="F:metal ion binding"/>
    <property type="evidence" value="ECO:0007669"/>
    <property type="project" value="UniProtKB-KW"/>
</dbReference>
<reference evidence="19" key="1">
    <citation type="submission" date="2022-10" db="EMBL/GenBank/DDBJ databases">
        <title>Genome assembly of Pristionchus species.</title>
        <authorList>
            <person name="Yoshida K."/>
            <person name="Sommer R.J."/>
        </authorList>
    </citation>
    <scope>NUCLEOTIDE SEQUENCE [LARGE SCALE GENOMIC DNA]</scope>
    <source>
        <strain evidence="14 19">RS5460</strain>
    </source>
</reference>
<feature type="domain" description="DDE Tnp4" evidence="13">
    <location>
        <begin position="144"/>
        <end position="294"/>
    </location>
</feature>
<proteinExistence type="inferred from homology"/>
<keyword evidence="9" id="KW-0378">Hydrolase</keyword>
<keyword evidence="7" id="KW-0540">Nuclease</keyword>
<evidence type="ECO:0000313" key="14">
    <source>
        <dbReference type="EMBL" id="GMR37395.1"/>
    </source>
</evidence>
<keyword evidence="6" id="KW-0963">Cytoplasm</keyword>
<evidence type="ECO:0000313" key="17">
    <source>
        <dbReference type="EMBL" id="GMR39733.1"/>
    </source>
</evidence>
<evidence type="ECO:0000256" key="9">
    <source>
        <dbReference type="ARBA" id="ARBA00022801"/>
    </source>
</evidence>
<dbReference type="AlphaFoldDB" id="A0AAN4ZB64"/>
<evidence type="ECO:0000256" key="5">
    <source>
        <dbReference type="ARBA" id="ARBA00015519"/>
    </source>
</evidence>
<dbReference type="InterPro" id="IPR027806">
    <property type="entry name" value="HARBI1_dom"/>
</dbReference>
<dbReference type="EMBL" id="BTRK01000005">
    <property type="protein sequence ID" value="GMR54665.1"/>
    <property type="molecule type" value="Genomic_DNA"/>
</dbReference>
<evidence type="ECO:0000313" key="18">
    <source>
        <dbReference type="EMBL" id="GMR54665.1"/>
    </source>
</evidence>
<dbReference type="InterPro" id="IPR026103">
    <property type="entry name" value="HARBI1_animal"/>
</dbReference>
<protein>
    <recommendedName>
        <fullName evidence="5">Putative nuclease HARBI1</fullName>
    </recommendedName>
    <alternativeName>
        <fullName evidence="11">Harbinger transposase-derived nuclease</fullName>
    </alternativeName>
</protein>
<evidence type="ECO:0000256" key="6">
    <source>
        <dbReference type="ARBA" id="ARBA00022490"/>
    </source>
</evidence>
<dbReference type="EMBL" id="BTRK01000002">
    <property type="protein sequence ID" value="GMR37426.1"/>
    <property type="molecule type" value="Genomic_DNA"/>
</dbReference>
<comment type="cofactor">
    <cofactor evidence="1">
        <name>a divalent metal cation</name>
        <dbReference type="ChEBI" id="CHEBI:60240"/>
    </cofactor>
</comment>
<dbReference type="Pfam" id="PF13359">
    <property type="entry name" value="DDE_Tnp_4"/>
    <property type="match status" value="1"/>
</dbReference>
<organism evidence="15 19">
    <name type="scientific">Pristionchus mayeri</name>
    <dbReference type="NCBI Taxonomy" id="1317129"/>
    <lineage>
        <taxon>Eukaryota</taxon>
        <taxon>Metazoa</taxon>
        <taxon>Ecdysozoa</taxon>
        <taxon>Nematoda</taxon>
        <taxon>Chromadorea</taxon>
        <taxon>Rhabditida</taxon>
        <taxon>Rhabditina</taxon>
        <taxon>Diplogasteromorpha</taxon>
        <taxon>Diplogasteroidea</taxon>
        <taxon>Neodiplogasteridae</taxon>
        <taxon>Pristionchus</taxon>
    </lineage>
</organism>
<evidence type="ECO:0000256" key="7">
    <source>
        <dbReference type="ARBA" id="ARBA00022722"/>
    </source>
</evidence>
<name>A0AAN4ZB64_9BILA</name>
<evidence type="ECO:0000256" key="11">
    <source>
        <dbReference type="ARBA" id="ARBA00030126"/>
    </source>
</evidence>
<comment type="similarity">
    <text evidence="4">Belongs to the HARBI1 family.</text>
</comment>
<sequence>MLALARRRQHNIAYNRISPLTLRNNGIFRKKIKFDKGAISDLVQIVDPYLAQPNQNGLTLSKENQVLLFLSSIGTNGFQSLVCDRFGCSQQTASNIINRVVHGLTDPTVVSFFIRFPVQDARWRRRASADFSRICGLPNVIGAVDGTLIRIDTPPASNNTFRCRKGYSALNCTFIVDFWGRILYCNPRYPGSTHDSFVFENSTARRALNSLNCPHGYAILGDKGYSNGARVMTPFARPSNAKETRFNKLHCKTRVIVEQVFGMLKKRFPALCSRLRYTPEKCARFVLAAAVLWNYGLDRGHGLQRGRGFIHRVCPLPPASRNVRAVIAASL</sequence>
<keyword evidence="19" id="KW-1185">Reference proteome</keyword>
<evidence type="ECO:0000313" key="16">
    <source>
        <dbReference type="EMBL" id="GMR37935.1"/>
    </source>
</evidence>
<comment type="subcellular location">
    <subcellularLocation>
        <location evidence="3">Cytoplasm</location>
    </subcellularLocation>
    <subcellularLocation>
        <location evidence="2">Nucleus</location>
    </subcellularLocation>
</comment>
<dbReference type="PRINTS" id="PR02086">
    <property type="entry name" value="PUTNUCHARBI1"/>
</dbReference>
<keyword evidence="8" id="KW-0479">Metal-binding</keyword>
<evidence type="ECO:0000256" key="10">
    <source>
        <dbReference type="ARBA" id="ARBA00023242"/>
    </source>
</evidence>
<dbReference type="GO" id="GO:0016787">
    <property type="term" value="F:hydrolase activity"/>
    <property type="evidence" value="ECO:0007669"/>
    <property type="project" value="UniProtKB-KW"/>
</dbReference>
<comment type="function">
    <text evidence="12">Transposase-derived protein that may have nuclease activity. Does not have transposase activity.</text>
</comment>
<dbReference type="PANTHER" id="PTHR22930">
    <property type="match status" value="1"/>
</dbReference>
<evidence type="ECO:0000313" key="19">
    <source>
        <dbReference type="Proteomes" id="UP001328107"/>
    </source>
</evidence>
<dbReference type="PANTHER" id="PTHR22930:SF289">
    <property type="entry name" value="DDE TNP4 DOMAIN-CONTAINING PROTEIN-RELATED"/>
    <property type="match status" value="1"/>
</dbReference>
<reference evidence="15" key="2">
    <citation type="submission" date="2023-06" db="EMBL/GenBank/DDBJ databases">
        <title>Genome assembly of Pristionchus species.</title>
        <authorList>
            <person name="Yoshida K."/>
            <person name="Sommer R.J."/>
        </authorList>
    </citation>
    <scope>NUCLEOTIDE SEQUENCE</scope>
    <source>
        <strain evidence="15 19">RS5460</strain>
    </source>
</reference>